<organism evidence="3">
    <name type="scientific">candidate division WOR-3 bacterium</name>
    <dbReference type="NCBI Taxonomy" id="2052148"/>
    <lineage>
        <taxon>Bacteria</taxon>
        <taxon>Bacteria division WOR-3</taxon>
    </lineage>
</organism>
<dbReference type="CDD" id="cd03801">
    <property type="entry name" value="GT4_PimA-like"/>
    <property type="match status" value="1"/>
</dbReference>
<name>A0A7C0ZGA8_UNCW3</name>
<dbReference type="SUPFAM" id="SSF53756">
    <property type="entry name" value="UDP-Glycosyltransferase/glycogen phosphorylase"/>
    <property type="match status" value="1"/>
</dbReference>
<dbReference type="EMBL" id="DQWE01000016">
    <property type="protein sequence ID" value="HDI82223.1"/>
    <property type="molecule type" value="Genomic_DNA"/>
</dbReference>
<dbReference type="InterPro" id="IPR001296">
    <property type="entry name" value="Glyco_trans_1"/>
</dbReference>
<dbReference type="AlphaFoldDB" id="A0A7C0ZGA8"/>
<sequence>MAGRRKKSNILLLATGLEGGGLENYTRNLIHALRSLMNNKRFFTGSLIPPKSKDTKVDFSGTGKNLISRAVFIFQSLLFILTNKVSQVICNHIAMTPTPLITKTLLGTRYIVFAHGIEVWGRIKKPYLWGLRNSHRIICVSRFTRDILIKKHSIPPSKLKILHPCVDTDKFKPGRKNPELVKKYNLKGKRVILSVGRLSAQEQYKGHDTVILSLKEIIKDVPEAVYLIVGDGDDRMRLENMAEELGLKEHVIFAGFVPENLLVDYYNLCDVFVMPSKFGVRDGKYMGEGFGIVYIEAQSCGKPVIAGRYGGSSDAVLHGETGYLVHPENSNEIAERIIRILKNRRLSERMGRKAREWVIANFSCKIFKDRIKDTLKDFID</sequence>
<dbReference type="InterPro" id="IPR028098">
    <property type="entry name" value="Glyco_trans_4-like_N"/>
</dbReference>
<accession>A0A7C0ZGA8</accession>
<dbReference type="PANTHER" id="PTHR45947:SF3">
    <property type="entry name" value="SULFOQUINOVOSYL TRANSFERASE SQD2"/>
    <property type="match status" value="1"/>
</dbReference>
<dbReference type="InterPro" id="IPR050194">
    <property type="entry name" value="Glycosyltransferase_grp1"/>
</dbReference>
<gene>
    <name evidence="3" type="ORF">ENF18_00345</name>
</gene>
<proteinExistence type="predicted"/>
<evidence type="ECO:0000259" key="1">
    <source>
        <dbReference type="Pfam" id="PF00534"/>
    </source>
</evidence>
<reference evidence="3" key="1">
    <citation type="journal article" date="2020" name="mSystems">
        <title>Genome- and Community-Level Interaction Insights into Carbon Utilization and Element Cycling Functions of Hydrothermarchaeota in Hydrothermal Sediment.</title>
        <authorList>
            <person name="Zhou Z."/>
            <person name="Liu Y."/>
            <person name="Xu W."/>
            <person name="Pan J."/>
            <person name="Luo Z.H."/>
            <person name="Li M."/>
        </authorList>
    </citation>
    <scope>NUCLEOTIDE SEQUENCE [LARGE SCALE GENOMIC DNA]</scope>
    <source>
        <strain evidence="3">HyVt-102</strain>
    </source>
</reference>
<feature type="domain" description="Glycosyl transferase family 1" evidence="1">
    <location>
        <begin position="179"/>
        <end position="357"/>
    </location>
</feature>
<protein>
    <submittedName>
        <fullName evidence="3">Glycosyltransferase family 1 protein</fullName>
    </submittedName>
</protein>
<dbReference type="PANTHER" id="PTHR45947">
    <property type="entry name" value="SULFOQUINOVOSYL TRANSFERASE SQD2"/>
    <property type="match status" value="1"/>
</dbReference>
<evidence type="ECO:0000259" key="2">
    <source>
        <dbReference type="Pfam" id="PF13439"/>
    </source>
</evidence>
<evidence type="ECO:0000313" key="3">
    <source>
        <dbReference type="EMBL" id="HDI82223.1"/>
    </source>
</evidence>
<dbReference type="Pfam" id="PF00534">
    <property type="entry name" value="Glycos_transf_1"/>
    <property type="match status" value="1"/>
</dbReference>
<dbReference type="Gene3D" id="3.40.50.2000">
    <property type="entry name" value="Glycogen Phosphorylase B"/>
    <property type="match status" value="2"/>
</dbReference>
<dbReference type="Pfam" id="PF13439">
    <property type="entry name" value="Glyco_transf_4"/>
    <property type="match status" value="1"/>
</dbReference>
<comment type="caution">
    <text evidence="3">The sequence shown here is derived from an EMBL/GenBank/DDBJ whole genome shotgun (WGS) entry which is preliminary data.</text>
</comment>
<feature type="domain" description="Glycosyltransferase subfamily 4-like N-terminal" evidence="2">
    <location>
        <begin position="20"/>
        <end position="170"/>
    </location>
</feature>
<dbReference type="Proteomes" id="UP000885847">
    <property type="component" value="Unassembled WGS sequence"/>
</dbReference>
<dbReference type="GO" id="GO:0016758">
    <property type="term" value="F:hexosyltransferase activity"/>
    <property type="evidence" value="ECO:0007669"/>
    <property type="project" value="TreeGrafter"/>
</dbReference>